<dbReference type="EMBL" id="LFZX01000113">
    <property type="protein sequence ID" value="KNC66842.1"/>
    <property type="molecule type" value="Genomic_DNA"/>
</dbReference>
<gene>
    <name evidence="2" type="ORF">AC626_14480</name>
</gene>
<name>A0A0L0EQS1_9GAMM</name>
<dbReference type="Proteomes" id="UP000036850">
    <property type="component" value="Unassembled WGS sequence"/>
</dbReference>
<keyword evidence="1" id="KW-0812">Transmembrane</keyword>
<dbReference type="PATRIC" id="fig|43658.6.peg.5817"/>
<keyword evidence="1" id="KW-1133">Transmembrane helix</keyword>
<keyword evidence="1" id="KW-0472">Membrane</keyword>
<accession>A0A0L0EQS1</accession>
<proteinExistence type="predicted"/>
<protein>
    <submittedName>
        <fullName evidence="2">Uncharacterized protein</fullName>
    </submittedName>
</protein>
<dbReference type="RefSeq" id="WP_010384974.1">
    <property type="nucleotide sequence ID" value="NZ_AHCD03000036.1"/>
</dbReference>
<evidence type="ECO:0000313" key="3">
    <source>
        <dbReference type="Proteomes" id="UP000036850"/>
    </source>
</evidence>
<dbReference type="AlphaFoldDB" id="A0A0L0EQS1"/>
<comment type="caution">
    <text evidence="2">The sequence shown here is derived from an EMBL/GenBank/DDBJ whole genome shotgun (WGS) entry which is preliminary data.</text>
</comment>
<sequence length="79" mass="8257">MLVLTPLIVFIVAAACVSQLRLARLMTARLRGLLAWSSAGILALAKVYAGLSFSAAFAVFIVAGGILHMVSSLDQHSDA</sequence>
<reference evidence="3" key="1">
    <citation type="submission" date="2015-07" db="EMBL/GenBank/DDBJ databases">
        <title>Draft genome sequence of a Pseudoalteromonas rubra strain, OCN096, isolated from Kaneohe Bay, Oahu, Hawaii.</title>
        <authorList>
            <person name="Beurmann S."/>
            <person name="Ushijima B."/>
            <person name="Belcaid M."/>
            <person name="Callahan S.M."/>
            <person name="Aeby G.S."/>
        </authorList>
    </citation>
    <scope>NUCLEOTIDE SEQUENCE [LARGE SCALE GENOMIC DNA]</scope>
    <source>
        <strain evidence="3">OCN096</strain>
    </source>
</reference>
<dbReference type="GeneID" id="61359197"/>
<evidence type="ECO:0000313" key="2">
    <source>
        <dbReference type="EMBL" id="KNC66842.1"/>
    </source>
</evidence>
<evidence type="ECO:0000256" key="1">
    <source>
        <dbReference type="SAM" id="Phobius"/>
    </source>
</evidence>
<feature type="transmembrane region" description="Helical" evidence="1">
    <location>
        <begin position="47"/>
        <end position="70"/>
    </location>
</feature>
<organism evidence="2 3">
    <name type="scientific">Pseudoalteromonas rubra</name>
    <dbReference type="NCBI Taxonomy" id="43658"/>
    <lineage>
        <taxon>Bacteria</taxon>
        <taxon>Pseudomonadati</taxon>
        <taxon>Pseudomonadota</taxon>
        <taxon>Gammaproteobacteria</taxon>
        <taxon>Alteromonadales</taxon>
        <taxon>Pseudoalteromonadaceae</taxon>
        <taxon>Pseudoalteromonas</taxon>
    </lineage>
</organism>